<evidence type="ECO:0000313" key="3">
    <source>
        <dbReference type="Proteomes" id="UP000789375"/>
    </source>
</evidence>
<feature type="region of interest" description="Disordered" evidence="1">
    <location>
        <begin position="1"/>
        <end position="24"/>
    </location>
</feature>
<dbReference type="Proteomes" id="UP000789375">
    <property type="component" value="Unassembled WGS sequence"/>
</dbReference>
<dbReference type="InterPro" id="IPR036910">
    <property type="entry name" value="HMG_box_dom_sf"/>
</dbReference>
<accession>A0A9N9N922</accession>
<name>A0A9N9N922_FUNMO</name>
<keyword evidence="3" id="KW-1185">Reference proteome</keyword>
<sequence length="201" mass="23399">MPKKIKQKNNKLENNDNSNSILKPTYPPTLIANDLIKNAIKPNKPNKSRAITFPNAFIAYRMALIKEYRNKNITLPRMGQLSKLAKNSWEEESKDVKEFYNKLAEDVKSLYKQNNIQIIFDKHMVVNDQQNARGAESAYVNHDTEVFPVGTFTQNSSSEYLPKDSSINYNFYEDPYGQNSSDRELLYILDFHFKIDTNEYI</sequence>
<dbReference type="EMBL" id="CAJVPP010010933">
    <property type="protein sequence ID" value="CAG8712383.1"/>
    <property type="molecule type" value="Genomic_DNA"/>
</dbReference>
<comment type="caution">
    <text evidence="2">The sequence shown here is derived from an EMBL/GenBank/DDBJ whole genome shotgun (WGS) entry which is preliminary data.</text>
</comment>
<evidence type="ECO:0000313" key="2">
    <source>
        <dbReference type="EMBL" id="CAG8712383.1"/>
    </source>
</evidence>
<gene>
    <name evidence="2" type="ORF">FMOSSE_LOCUS14412</name>
</gene>
<dbReference type="AlphaFoldDB" id="A0A9N9N922"/>
<protein>
    <submittedName>
        <fullName evidence="2">12207_t:CDS:1</fullName>
    </submittedName>
</protein>
<reference evidence="2" key="1">
    <citation type="submission" date="2021-06" db="EMBL/GenBank/DDBJ databases">
        <authorList>
            <person name="Kallberg Y."/>
            <person name="Tangrot J."/>
            <person name="Rosling A."/>
        </authorList>
    </citation>
    <scope>NUCLEOTIDE SEQUENCE</scope>
    <source>
        <strain evidence="2">87-6 pot B 2015</strain>
    </source>
</reference>
<dbReference type="Gene3D" id="1.10.30.10">
    <property type="entry name" value="High mobility group box domain"/>
    <property type="match status" value="1"/>
</dbReference>
<dbReference type="SUPFAM" id="SSF47095">
    <property type="entry name" value="HMG-box"/>
    <property type="match status" value="1"/>
</dbReference>
<organism evidence="2 3">
    <name type="scientific">Funneliformis mosseae</name>
    <name type="common">Endomycorrhizal fungus</name>
    <name type="synonym">Glomus mosseae</name>
    <dbReference type="NCBI Taxonomy" id="27381"/>
    <lineage>
        <taxon>Eukaryota</taxon>
        <taxon>Fungi</taxon>
        <taxon>Fungi incertae sedis</taxon>
        <taxon>Mucoromycota</taxon>
        <taxon>Glomeromycotina</taxon>
        <taxon>Glomeromycetes</taxon>
        <taxon>Glomerales</taxon>
        <taxon>Glomeraceae</taxon>
        <taxon>Funneliformis</taxon>
    </lineage>
</organism>
<evidence type="ECO:0000256" key="1">
    <source>
        <dbReference type="SAM" id="MobiDB-lite"/>
    </source>
</evidence>
<proteinExistence type="predicted"/>